<dbReference type="Proteomes" id="UP000193061">
    <property type="component" value="Unassembled WGS sequence"/>
</dbReference>
<name>A0A1X7A1C9_9RHOB</name>
<evidence type="ECO:0000313" key="2">
    <source>
        <dbReference type="Proteomes" id="UP000193061"/>
    </source>
</evidence>
<sequence length="136" mass="15094">MTLLRKEGERMFGVVLWSDPDQNRAVIWCEDHGNLAFLSSEVVQGVEACAIEAGDLVRFDIVDDGKVRRAENAQLVEPGAYPQLVSSLQTAADRKKQNEVQKFESSGTKVVPIDVARARTPSRTGFLQNGHRLRSI</sequence>
<protein>
    <submittedName>
        <fullName evidence="1">Uncharacterized protein</fullName>
    </submittedName>
</protein>
<proteinExistence type="predicted"/>
<accession>A0A1X7A1C9</accession>
<evidence type="ECO:0000313" key="1">
    <source>
        <dbReference type="EMBL" id="SLN67852.1"/>
    </source>
</evidence>
<keyword evidence="2" id="KW-1185">Reference proteome</keyword>
<organism evidence="1 2">
    <name type="scientific">Roseovarius albus</name>
    <dbReference type="NCBI Taxonomy" id="1247867"/>
    <lineage>
        <taxon>Bacteria</taxon>
        <taxon>Pseudomonadati</taxon>
        <taxon>Pseudomonadota</taxon>
        <taxon>Alphaproteobacteria</taxon>
        <taxon>Rhodobacterales</taxon>
        <taxon>Roseobacteraceae</taxon>
        <taxon>Roseovarius</taxon>
    </lineage>
</organism>
<dbReference type="EMBL" id="FWFX01000014">
    <property type="protein sequence ID" value="SLN67852.1"/>
    <property type="molecule type" value="Genomic_DNA"/>
</dbReference>
<gene>
    <name evidence="1" type="ORF">ROA7450_03642</name>
</gene>
<dbReference type="AlphaFoldDB" id="A0A1X7A1C9"/>
<reference evidence="1 2" key="1">
    <citation type="submission" date="2017-03" db="EMBL/GenBank/DDBJ databases">
        <authorList>
            <person name="Afonso C.L."/>
            <person name="Miller P.J."/>
            <person name="Scott M.A."/>
            <person name="Spackman E."/>
            <person name="Goraichik I."/>
            <person name="Dimitrov K.M."/>
            <person name="Suarez D.L."/>
            <person name="Swayne D.E."/>
        </authorList>
    </citation>
    <scope>NUCLEOTIDE SEQUENCE [LARGE SCALE GENOMIC DNA]</scope>
    <source>
        <strain evidence="1 2">CECT 7450</strain>
    </source>
</reference>